<reference evidence="2 3" key="1">
    <citation type="submission" date="2018-09" db="EMBL/GenBank/DDBJ databases">
        <title>Genomic investigation of the strawberry pathogen Phytophthora fragariae indicates pathogenicity is determined by transcriptional variation in three key races.</title>
        <authorList>
            <person name="Adams T.M."/>
            <person name="Armitage A.D."/>
            <person name="Sobczyk M.K."/>
            <person name="Bates H.J."/>
            <person name="Dunwell J.M."/>
            <person name="Nellist C.F."/>
            <person name="Harrison R.J."/>
        </authorList>
    </citation>
    <scope>NUCLEOTIDE SEQUENCE [LARGE SCALE GENOMIC DNA]</scope>
    <source>
        <strain evidence="2 3">NOV-77</strain>
    </source>
</reference>
<comment type="caution">
    <text evidence="2">The sequence shown here is derived from an EMBL/GenBank/DDBJ whole genome shotgun (WGS) entry which is preliminary data.</text>
</comment>
<dbReference type="EMBL" id="QXFY01012155">
    <property type="protein sequence ID" value="KAE9259470.1"/>
    <property type="molecule type" value="Genomic_DNA"/>
</dbReference>
<keyword evidence="1" id="KW-0808">Transferase</keyword>
<dbReference type="GO" id="GO:0016740">
    <property type="term" value="F:transferase activity"/>
    <property type="evidence" value="ECO:0007669"/>
    <property type="project" value="UniProtKB-KW"/>
</dbReference>
<sequence>KEEESCEAACAESVLSPFTAEFSITKEDVVAYRAALGLSEDEEGAPADFSTIVSWRPLIQSVFTKEVKGNLLDLVHLKHSYKLLSSRKASATFLPGDDIVSTSNVGSLRIIDSGKIVHGVAIISRKTVDKQMEEVLEPLVELHSEFLIRGSFDDFESTFSIDKSTDDFVPKRQEDVEILKAKAWLK</sequence>
<gene>
    <name evidence="2" type="ORF">PF008_g33355</name>
</gene>
<evidence type="ECO:0000256" key="1">
    <source>
        <dbReference type="ARBA" id="ARBA00022679"/>
    </source>
</evidence>
<organism evidence="2 3">
    <name type="scientific">Phytophthora fragariae</name>
    <dbReference type="NCBI Taxonomy" id="53985"/>
    <lineage>
        <taxon>Eukaryota</taxon>
        <taxon>Sar</taxon>
        <taxon>Stramenopiles</taxon>
        <taxon>Oomycota</taxon>
        <taxon>Peronosporomycetes</taxon>
        <taxon>Peronosporales</taxon>
        <taxon>Peronosporaceae</taxon>
        <taxon>Phytophthora</taxon>
    </lineage>
</organism>
<dbReference type="PANTHER" id="PTHR10982">
    <property type="entry name" value="MALONYL COA-ACYL CARRIER PROTEIN TRANSACYLASE"/>
    <property type="match status" value="1"/>
</dbReference>
<accession>A0A6G0PX52</accession>
<dbReference type="Proteomes" id="UP000486351">
    <property type="component" value="Unassembled WGS sequence"/>
</dbReference>
<name>A0A6G0PX52_9STRA</name>
<dbReference type="Gene3D" id="3.10.129.10">
    <property type="entry name" value="Hotdog Thioesterase"/>
    <property type="match status" value="1"/>
</dbReference>
<dbReference type="PANTHER" id="PTHR10982:SF21">
    <property type="entry name" value="FATTY ACID SYNTHASE SUBUNIT BETA"/>
    <property type="match status" value="1"/>
</dbReference>
<feature type="non-terminal residue" evidence="2">
    <location>
        <position position="186"/>
    </location>
</feature>
<proteinExistence type="predicted"/>
<evidence type="ECO:0000313" key="3">
    <source>
        <dbReference type="Proteomes" id="UP000486351"/>
    </source>
</evidence>
<evidence type="ECO:0000313" key="2">
    <source>
        <dbReference type="EMBL" id="KAE9259470.1"/>
    </source>
</evidence>
<protein>
    <submittedName>
        <fullName evidence="2">Uncharacterized protein</fullName>
    </submittedName>
</protein>
<dbReference type="InterPro" id="IPR050830">
    <property type="entry name" value="Fungal_FAS"/>
</dbReference>
<feature type="non-terminal residue" evidence="2">
    <location>
        <position position="1"/>
    </location>
</feature>
<dbReference type="AlphaFoldDB" id="A0A6G0PX52"/>